<proteinExistence type="predicted"/>
<dbReference type="Pfam" id="PF07587">
    <property type="entry name" value="PSD1"/>
    <property type="match status" value="1"/>
</dbReference>
<keyword evidence="5" id="KW-1185">Reference proteome</keyword>
<dbReference type="AlphaFoldDB" id="A0A517QQA6"/>
<feature type="domain" description="DUF1549" evidence="1">
    <location>
        <begin position="134"/>
        <end position="324"/>
    </location>
</feature>
<protein>
    <submittedName>
        <fullName evidence="4">Planctomycete cytochrome C</fullName>
    </submittedName>
</protein>
<name>A0A517QQA6_9PLAN</name>
<dbReference type="Gene3D" id="2.60.120.260">
    <property type="entry name" value="Galactose-binding domain-like"/>
    <property type="match status" value="1"/>
</dbReference>
<dbReference type="PANTHER" id="PTHR35889">
    <property type="entry name" value="CYCLOINULO-OLIGOSACCHARIDE FRUCTANOTRANSFERASE-RELATED"/>
    <property type="match status" value="1"/>
</dbReference>
<dbReference type="InterPro" id="IPR011444">
    <property type="entry name" value="DUF1549"/>
</dbReference>
<evidence type="ECO:0000313" key="4">
    <source>
        <dbReference type="EMBL" id="QDT33818.1"/>
    </source>
</evidence>
<feature type="domain" description="DUF1553" evidence="2">
    <location>
        <begin position="363"/>
        <end position="498"/>
    </location>
</feature>
<accession>A0A517QQA6</accession>
<reference evidence="4 5" key="1">
    <citation type="submission" date="2019-02" db="EMBL/GenBank/DDBJ databases">
        <title>Deep-cultivation of Planctomycetes and their phenomic and genomic characterization uncovers novel biology.</title>
        <authorList>
            <person name="Wiegand S."/>
            <person name="Jogler M."/>
            <person name="Boedeker C."/>
            <person name="Pinto D."/>
            <person name="Vollmers J."/>
            <person name="Rivas-Marin E."/>
            <person name="Kohn T."/>
            <person name="Peeters S.H."/>
            <person name="Heuer A."/>
            <person name="Rast P."/>
            <person name="Oberbeckmann S."/>
            <person name="Bunk B."/>
            <person name="Jeske O."/>
            <person name="Meyerdierks A."/>
            <person name="Storesund J.E."/>
            <person name="Kallscheuer N."/>
            <person name="Luecker S."/>
            <person name="Lage O.M."/>
            <person name="Pohl T."/>
            <person name="Merkel B.J."/>
            <person name="Hornburger P."/>
            <person name="Mueller R.-W."/>
            <person name="Bruemmer F."/>
            <person name="Labrenz M."/>
            <person name="Spormann A.M."/>
            <person name="Op den Camp H."/>
            <person name="Overmann J."/>
            <person name="Amann R."/>
            <person name="Jetten M.S.M."/>
            <person name="Mascher T."/>
            <person name="Medema M.H."/>
            <person name="Devos D.P."/>
            <person name="Kaster A.-K."/>
            <person name="Ovreas L."/>
            <person name="Rohde M."/>
            <person name="Galperin M.Y."/>
            <person name="Jogler C."/>
        </authorList>
    </citation>
    <scope>NUCLEOTIDE SEQUENCE [LARGE SCALE GENOMIC DNA]</scope>
    <source>
        <strain evidence="4 5">Mal48</strain>
    </source>
</reference>
<evidence type="ECO:0000259" key="1">
    <source>
        <dbReference type="Pfam" id="PF07583"/>
    </source>
</evidence>
<dbReference type="KEGG" id="tpol:Mal48_30730"/>
<dbReference type="InterPro" id="IPR022655">
    <property type="entry name" value="DUF1553"/>
</dbReference>
<feature type="domain" description="Cytochrome C Planctomycete-type" evidence="3">
    <location>
        <begin position="26"/>
        <end position="79"/>
    </location>
</feature>
<dbReference type="Proteomes" id="UP000315724">
    <property type="component" value="Chromosome"/>
</dbReference>
<organism evidence="4 5">
    <name type="scientific">Thalassoglobus polymorphus</name>
    <dbReference type="NCBI Taxonomy" id="2527994"/>
    <lineage>
        <taxon>Bacteria</taxon>
        <taxon>Pseudomonadati</taxon>
        <taxon>Planctomycetota</taxon>
        <taxon>Planctomycetia</taxon>
        <taxon>Planctomycetales</taxon>
        <taxon>Planctomycetaceae</taxon>
        <taxon>Thalassoglobus</taxon>
    </lineage>
</organism>
<dbReference type="PANTHER" id="PTHR35889:SF3">
    <property type="entry name" value="F-BOX DOMAIN-CONTAINING PROTEIN"/>
    <property type="match status" value="1"/>
</dbReference>
<evidence type="ECO:0000313" key="5">
    <source>
        <dbReference type="Proteomes" id="UP000315724"/>
    </source>
</evidence>
<dbReference type="Pfam" id="PF07583">
    <property type="entry name" value="PSCyt2"/>
    <property type="match status" value="1"/>
</dbReference>
<dbReference type="Pfam" id="PF07635">
    <property type="entry name" value="PSCyt1"/>
    <property type="match status" value="1"/>
</dbReference>
<evidence type="ECO:0000259" key="2">
    <source>
        <dbReference type="Pfam" id="PF07587"/>
    </source>
</evidence>
<dbReference type="InterPro" id="IPR011429">
    <property type="entry name" value="Cyt_c_Planctomycete-type"/>
</dbReference>
<evidence type="ECO:0000259" key="3">
    <source>
        <dbReference type="Pfam" id="PF07635"/>
    </source>
</evidence>
<gene>
    <name evidence="4" type="ORF">Mal48_30730</name>
</gene>
<dbReference type="EMBL" id="CP036267">
    <property type="protein sequence ID" value="QDT33818.1"/>
    <property type="molecule type" value="Genomic_DNA"/>
</dbReference>
<sequence length="797" mass="89701">MTPASLCAGEPDDFSHKIAPILKKHCVECHGGKEAQGGFSINTRGLFLDKGYAIPKDVSSSYFLDLILSNDPEVQMPPPKKPRVSQKEIDQLKKWVEEGMEWDDGFTFAPRNYEPPLKPYSVELPPAVDGRNHPIDRILDSYLSTRELSRPEPIDDATFCRRVSLDLIGLLPTPEELEAFLLDERPDKRERYIHSLLERNIDYADHWLSFWNDLLRNDYTGTGFITGGRKQISGWLYSALVSNKPYDQFVKELIAPPTEASQGFIDGIKWRGEVSAGQTLEIQFSQSISQSFLGINMKCASCHDSFIDRWTLKEAYGLAAIYSNRELAIHRCDKPTGETAEAAWVFPELGQIDPAATQPERLKQLSELMTHPENGRLTRTIVNRLWAQMMGRGIVHPLDAMQSEPWNADLLEVLSNFLIENDYDMKQVLALIATSEAYQSQTELLTQESLDGEYVYRGPRSKRMTAEQFLDGVWQITGTAPTSIDAPILRSNVTAEEVEKVSLQGKWIWRTAPVEEPNRDPPAGETILLSKRLELDEPVSRGVIAVTCDNEFTLFINNREASKGNNWQKVESIPVHHLLKKGKNSIIAIARNTGSTPNPAGFYLEGRLVLENGEKVAFASDESWTWNDKLPVSRNGRLGKVTGKWNPVQIVPALGAWSEKTTQPIQQRLAQGADENLPMIRASLMNNDFFMSSLGRPLREQIVSSRPNELTTLEAINLTNGETLASLLKRGGEQLSQKKWKSPQELVDFLVLSAFTRPPTSEESEVMLSALSEPITPEKIEDLLWAIVMMPEFLLIR</sequence>